<keyword evidence="2" id="KW-1185">Reference proteome</keyword>
<evidence type="ECO:0000313" key="1">
    <source>
        <dbReference type="EMBL" id="AEJ20573.1"/>
    </source>
</evidence>
<dbReference type="KEGG" id="scd:Spica_2468"/>
<dbReference type="STRING" id="744872.Spica_2468"/>
<evidence type="ECO:0000313" key="2">
    <source>
        <dbReference type="Proteomes" id="UP000000503"/>
    </source>
</evidence>
<organism evidence="1 2">
    <name type="scientific">Gracilinema caldarium (strain ATCC 51460 / DSM 7334 / H1)</name>
    <name type="common">Treponema caldarium</name>
    <dbReference type="NCBI Taxonomy" id="744872"/>
    <lineage>
        <taxon>Bacteria</taxon>
        <taxon>Pseudomonadati</taxon>
        <taxon>Spirochaetota</taxon>
        <taxon>Spirochaetia</taxon>
        <taxon>Spirochaetales</taxon>
        <taxon>Breznakiellaceae</taxon>
        <taxon>Gracilinema</taxon>
    </lineage>
</organism>
<dbReference type="AlphaFoldDB" id="F8F4C6"/>
<proteinExistence type="predicted"/>
<dbReference type="Proteomes" id="UP000000503">
    <property type="component" value="Chromosome"/>
</dbReference>
<name>F8F4C6_GRAC1</name>
<dbReference type="EMBL" id="CP002868">
    <property type="protein sequence ID" value="AEJ20573.1"/>
    <property type="molecule type" value="Genomic_DNA"/>
</dbReference>
<protein>
    <submittedName>
        <fullName evidence="1">Uncharacterized protein</fullName>
    </submittedName>
</protein>
<dbReference type="HOGENOM" id="CLU_3012951_0_0_12"/>
<reference evidence="2" key="1">
    <citation type="journal article" date="2013" name="Stand. Genomic Sci.">
        <title>Genome sequence of the thermophilic fresh-water bacterium Spirochaeta caldaria type strain (H1(T)), reclassification of Spirochaeta caldaria, Spirochaeta stenostrepta, and Spirochaeta zuelzerae in the genus Treponema as Treponema caldaria comb. nov., Treponema stenostrepta comb. nov., and Treponema zuelzerae comb. nov., and emendation of the genus Treponema.</title>
        <authorList>
            <person name="Abt B."/>
            <person name="Goker M."/>
            <person name="Scheuner C."/>
            <person name="Han C."/>
            <person name="Lu M."/>
            <person name="Misra M."/>
            <person name="Lapidus A."/>
            <person name="Nolan M."/>
            <person name="Lucas S."/>
            <person name="Hammon N."/>
            <person name="Deshpande S."/>
            <person name="Cheng J.F."/>
            <person name="Tapia R."/>
            <person name="Goodwin L.A."/>
            <person name="Pitluck S."/>
            <person name="Liolios K."/>
            <person name="Pagani I."/>
            <person name="Ivanova N."/>
            <person name="Mavromatis K."/>
            <person name="Mikhailova N."/>
            <person name="Huntemann M."/>
            <person name="Pati A."/>
            <person name="Chen A."/>
            <person name="Palaniappan K."/>
            <person name="Land M."/>
            <person name="Hauser L."/>
            <person name="Jeffries C.D."/>
            <person name="Rohde M."/>
            <person name="Spring S."/>
            <person name="Gronow S."/>
            <person name="Detter J.C."/>
            <person name="Bristow J."/>
            <person name="Eisen J.A."/>
            <person name="Markowitz V."/>
            <person name="Hugenholtz P."/>
            <person name="Kyrpides N.C."/>
            <person name="Woyke T."/>
            <person name="Klenk H.P."/>
        </authorList>
    </citation>
    <scope>NUCLEOTIDE SEQUENCE</scope>
    <source>
        <strain evidence="2">ATCC 51460 / DSM 7334 / H1</strain>
    </source>
</reference>
<gene>
    <name evidence="1" type="ordered locus">Spica_2468</name>
</gene>
<sequence>MPGIVTSPVEVVQISKFGLWLAVREEEYFLDFSFRFVLKAAFTALFLNYPGCLLLS</sequence>
<accession>F8F4C6</accession>